<dbReference type="PIRSF" id="PIRSF029171">
    <property type="entry name" value="Esterase_LipA"/>
    <property type="match status" value="1"/>
</dbReference>
<dbReference type="PROSITE" id="PS51318">
    <property type="entry name" value="TAT"/>
    <property type="match status" value="1"/>
</dbReference>
<dbReference type="Pfam" id="PF12146">
    <property type="entry name" value="Hydrolase_4"/>
    <property type="match status" value="1"/>
</dbReference>
<dbReference type="InterPro" id="IPR005152">
    <property type="entry name" value="Lipase_secreted"/>
</dbReference>
<evidence type="ECO:0000256" key="1">
    <source>
        <dbReference type="SAM" id="SignalP"/>
    </source>
</evidence>
<feature type="domain" description="Serine aminopeptidase S33" evidence="2">
    <location>
        <begin position="136"/>
        <end position="379"/>
    </location>
</feature>
<keyword evidence="3" id="KW-0378">Hydrolase</keyword>
<dbReference type="InterPro" id="IPR022742">
    <property type="entry name" value="Hydrolase_4"/>
</dbReference>
<evidence type="ECO:0000259" key="2">
    <source>
        <dbReference type="Pfam" id="PF12146"/>
    </source>
</evidence>
<dbReference type="InterPro" id="IPR006311">
    <property type="entry name" value="TAT_signal"/>
</dbReference>
<gene>
    <name evidence="3" type="ORF">AB0I59_35780</name>
</gene>
<sequence length="407" mass="41592">MTPPSLSRRRRAAALALATLAAVTVTGGARTAAEADAPRAGTAAADGVAPGLRGKIVSIRPLTNAAALPSAARNWYVTYVSEGATGKAVTVSGTVAVPRTPPPPGGWPVISWAHGTTGTADVCAPSADTPTGPAHDYVSIAATTLDAWVARGFAVVQTDYEGLGTPGEHPYMNGRSAANTVLDMVRAARRADRRIGRDWFAVGHSQGGHAALFSAVAEAGRTDVRLRGAVSIAPGGWGLSQTAPYIQSGQPGAEYAVAFLPTLLIGAAAADPSVKPGELLTQEAAPLLTAGRTGCQAQVREVAAGIPVDKVFVPGADLGPLTRYLRSQEPVGLTLRVPTLVAQGTADVLVSKATTDLMVADMCAKAGKVTYKVYEGVDHRGAIARSFDDALGFITSIRAGKTPASTC</sequence>
<dbReference type="PANTHER" id="PTHR34853">
    <property type="match status" value="1"/>
</dbReference>
<name>A0ABV3GQR1_MICGL</name>
<dbReference type="GO" id="GO:0016787">
    <property type="term" value="F:hydrolase activity"/>
    <property type="evidence" value="ECO:0007669"/>
    <property type="project" value="UniProtKB-KW"/>
</dbReference>
<evidence type="ECO:0000313" key="3">
    <source>
        <dbReference type="EMBL" id="MEV0973982.1"/>
    </source>
</evidence>
<evidence type="ECO:0000313" key="4">
    <source>
        <dbReference type="Proteomes" id="UP001551675"/>
    </source>
</evidence>
<keyword evidence="1" id="KW-0732">Signal</keyword>
<reference evidence="3 4" key="1">
    <citation type="submission" date="2024-06" db="EMBL/GenBank/DDBJ databases">
        <title>The Natural Products Discovery Center: Release of the First 8490 Sequenced Strains for Exploring Actinobacteria Biosynthetic Diversity.</title>
        <authorList>
            <person name="Kalkreuter E."/>
            <person name="Kautsar S.A."/>
            <person name="Yang D."/>
            <person name="Bader C.D."/>
            <person name="Teijaro C.N."/>
            <person name="Fluegel L."/>
            <person name="Davis C.M."/>
            <person name="Simpson J.R."/>
            <person name="Lauterbach L."/>
            <person name="Steele A.D."/>
            <person name="Gui C."/>
            <person name="Meng S."/>
            <person name="Li G."/>
            <person name="Viehrig K."/>
            <person name="Ye F."/>
            <person name="Su P."/>
            <person name="Kiefer A.F."/>
            <person name="Nichols A."/>
            <person name="Cepeda A.J."/>
            <person name="Yan W."/>
            <person name="Fan B."/>
            <person name="Jiang Y."/>
            <person name="Adhikari A."/>
            <person name="Zheng C.-J."/>
            <person name="Schuster L."/>
            <person name="Cowan T.M."/>
            <person name="Smanski M.J."/>
            <person name="Chevrette M.G."/>
            <person name="De Carvalho L.P.S."/>
            <person name="Shen B."/>
        </authorList>
    </citation>
    <scope>NUCLEOTIDE SEQUENCE [LARGE SCALE GENOMIC DNA]</scope>
    <source>
        <strain evidence="3 4">NPDC050100</strain>
    </source>
</reference>
<feature type="signal peptide" evidence="1">
    <location>
        <begin position="1"/>
        <end position="27"/>
    </location>
</feature>
<keyword evidence="4" id="KW-1185">Reference proteome</keyword>
<dbReference type="Proteomes" id="UP001551675">
    <property type="component" value="Unassembled WGS sequence"/>
</dbReference>
<accession>A0ABV3GQR1</accession>
<protein>
    <submittedName>
        <fullName evidence="3">Alpha/beta hydrolase</fullName>
    </submittedName>
</protein>
<dbReference type="Gene3D" id="3.40.50.1820">
    <property type="entry name" value="alpha/beta hydrolase"/>
    <property type="match status" value="2"/>
</dbReference>
<dbReference type="PANTHER" id="PTHR34853:SF1">
    <property type="entry name" value="LIPASE 5"/>
    <property type="match status" value="1"/>
</dbReference>
<dbReference type="EMBL" id="JBFALK010000026">
    <property type="protein sequence ID" value="MEV0973982.1"/>
    <property type="molecule type" value="Genomic_DNA"/>
</dbReference>
<dbReference type="RefSeq" id="WP_358140116.1">
    <property type="nucleotide sequence ID" value="NZ_JBFALK010000026.1"/>
</dbReference>
<organism evidence="3 4">
    <name type="scientific">Microtetraspora glauca</name>
    <dbReference type="NCBI Taxonomy" id="1996"/>
    <lineage>
        <taxon>Bacteria</taxon>
        <taxon>Bacillati</taxon>
        <taxon>Actinomycetota</taxon>
        <taxon>Actinomycetes</taxon>
        <taxon>Streptosporangiales</taxon>
        <taxon>Streptosporangiaceae</taxon>
        <taxon>Microtetraspora</taxon>
    </lineage>
</organism>
<comment type="caution">
    <text evidence="3">The sequence shown here is derived from an EMBL/GenBank/DDBJ whole genome shotgun (WGS) entry which is preliminary data.</text>
</comment>
<proteinExistence type="predicted"/>
<feature type="chain" id="PRO_5047065458" evidence="1">
    <location>
        <begin position="28"/>
        <end position="407"/>
    </location>
</feature>
<dbReference type="InterPro" id="IPR029058">
    <property type="entry name" value="AB_hydrolase_fold"/>
</dbReference>
<dbReference type="SUPFAM" id="SSF53474">
    <property type="entry name" value="alpha/beta-Hydrolases"/>
    <property type="match status" value="1"/>
</dbReference>